<evidence type="ECO:0000256" key="4">
    <source>
        <dbReference type="ARBA" id="ARBA00022989"/>
    </source>
</evidence>
<dbReference type="PANTHER" id="PTHR32309:SF13">
    <property type="entry name" value="FERRIC ENTEROBACTIN TRANSPORT PROTEIN FEPE"/>
    <property type="match status" value="1"/>
</dbReference>
<evidence type="ECO:0000256" key="6">
    <source>
        <dbReference type="SAM" id="Phobius"/>
    </source>
</evidence>
<dbReference type="InterPro" id="IPR027417">
    <property type="entry name" value="P-loop_NTPase"/>
</dbReference>
<evidence type="ECO:0000256" key="3">
    <source>
        <dbReference type="ARBA" id="ARBA00022692"/>
    </source>
</evidence>
<sequence length="529" mass="58242">MKNESLINNDTYKNFVIRQPSSSHLPIADTIEDIRKYKILYGSWIFLFLILGVVYIKSSQSEYTATAAVILNPSRQVAGSSTGSESGSSLTLDSAQTESQIQVLKSERVLSNVFQTLDLESAAEFKPKSRTNLLSLLGASTELPKTIEVSELTKRHAFQAFVARVNVKRVSQSYVIEVSYQAFSPEESARVVNAICMQYIKGQIELKAASIQRGSEFLQGRIASIKSQLAAATEGVRNGKVPETPFPDADSQVISSATPPLGRSSPKSGIIVALCLTFSIFSGLIVLIFKNSLDKTVKSPSQLKDWVNIDVIANIPILKRSAYPRHIVNSMDKGSVPFQTDKHTEKFFQTLLTSLLISSPIQEKLRIGITSWSPGEGKTTVANKLVGAFVRNARKITLVRIAKSRVSDPVTDPNASSYMKDPGSSKQNHQVDAFYPNEYISVQTITFYSTPTKEELYNFMASLPPDADIIFDLSAIRDHPDVLVFSEVISCYILVISAGRTTYEEAESAWRAIKSSNARSISAVINKLK</sequence>
<dbReference type="EMBL" id="FOTK01000087">
    <property type="protein sequence ID" value="SFM96139.1"/>
    <property type="molecule type" value="Genomic_DNA"/>
</dbReference>
<protein>
    <submittedName>
        <fullName evidence="8">Chain length determinant protein</fullName>
    </submittedName>
</protein>
<dbReference type="RefSeq" id="WP_092047338.1">
    <property type="nucleotide sequence ID" value="NZ_FOTK01000087.1"/>
</dbReference>
<evidence type="ECO:0000313" key="8">
    <source>
        <dbReference type="EMBL" id="SFM96139.1"/>
    </source>
</evidence>
<dbReference type="GO" id="GO:0005886">
    <property type="term" value="C:plasma membrane"/>
    <property type="evidence" value="ECO:0007669"/>
    <property type="project" value="UniProtKB-SubCell"/>
</dbReference>
<dbReference type="OrthoDB" id="230260at2"/>
<evidence type="ECO:0000256" key="2">
    <source>
        <dbReference type="ARBA" id="ARBA00022475"/>
    </source>
</evidence>
<name>A0A1I4V4K9_9HYPH</name>
<feature type="transmembrane region" description="Helical" evidence="6">
    <location>
        <begin position="269"/>
        <end position="289"/>
    </location>
</feature>
<feature type="transmembrane region" description="Helical" evidence="6">
    <location>
        <begin position="39"/>
        <end position="56"/>
    </location>
</feature>
<dbReference type="SUPFAM" id="SSF52540">
    <property type="entry name" value="P-loop containing nucleoside triphosphate hydrolases"/>
    <property type="match status" value="1"/>
</dbReference>
<reference evidence="9" key="1">
    <citation type="submission" date="2016-10" db="EMBL/GenBank/DDBJ databases">
        <authorList>
            <person name="Varghese N."/>
            <person name="Submissions S."/>
        </authorList>
    </citation>
    <scope>NUCLEOTIDE SEQUENCE [LARGE SCALE GENOMIC DNA]</scope>
    <source>
        <strain evidence="9">BL36</strain>
    </source>
</reference>
<dbReference type="InterPro" id="IPR003856">
    <property type="entry name" value="LPS_length_determ_N"/>
</dbReference>
<dbReference type="GO" id="GO:0004713">
    <property type="term" value="F:protein tyrosine kinase activity"/>
    <property type="evidence" value="ECO:0007669"/>
    <property type="project" value="TreeGrafter"/>
</dbReference>
<comment type="subcellular location">
    <subcellularLocation>
        <location evidence="1">Cell membrane</location>
        <topology evidence="1">Multi-pass membrane protein</topology>
    </subcellularLocation>
</comment>
<accession>A0A1I4V4K9</accession>
<evidence type="ECO:0000256" key="1">
    <source>
        <dbReference type="ARBA" id="ARBA00004651"/>
    </source>
</evidence>
<feature type="domain" description="Polysaccharide chain length determinant N-terminal" evidence="7">
    <location>
        <begin position="34"/>
        <end position="117"/>
    </location>
</feature>
<dbReference type="InterPro" id="IPR050445">
    <property type="entry name" value="Bact_polysacc_biosynth/exp"/>
</dbReference>
<dbReference type="STRING" id="582667.SAMN05192568_10873"/>
<dbReference type="Gene3D" id="3.40.50.300">
    <property type="entry name" value="P-loop containing nucleotide triphosphate hydrolases"/>
    <property type="match status" value="2"/>
</dbReference>
<keyword evidence="5 6" id="KW-0472">Membrane</keyword>
<dbReference type="AlphaFoldDB" id="A0A1I4V4K9"/>
<keyword evidence="4 6" id="KW-1133">Transmembrane helix</keyword>
<dbReference type="Pfam" id="PF02706">
    <property type="entry name" value="Wzz"/>
    <property type="match status" value="1"/>
</dbReference>
<dbReference type="Proteomes" id="UP000199048">
    <property type="component" value="Unassembled WGS sequence"/>
</dbReference>
<keyword evidence="3 6" id="KW-0812">Transmembrane</keyword>
<gene>
    <name evidence="8" type="ORF">SAMN05192568_10873</name>
</gene>
<proteinExistence type="predicted"/>
<keyword evidence="2" id="KW-1003">Cell membrane</keyword>
<dbReference type="PANTHER" id="PTHR32309">
    <property type="entry name" value="TYROSINE-PROTEIN KINASE"/>
    <property type="match status" value="1"/>
</dbReference>
<keyword evidence="9" id="KW-1185">Reference proteome</keyword>
<evidence type="ECO:0000313" key="9">
    <source>
        <dbReference type="Proteomes" id="UP000199048"/>
    </source>
</evidence>
<evidence type="ECO:0000256" key="5">
    <source>
        <dbReference type="ARBA" id="ARBA00023136"/>
    </source>
</evidence>
<organism evidence="8 9">
    <name type="scientific">Methylobacterium pseudosasicola</name>
    <dbReference type="NCBI Taxonomy" id="582667"/>
    <lineage>
        <taxon>Bacteria</taxon>
        <taxon>Pseudomonadati</taxon>
        <taxon>Pseudomonadota</taxon>
        <taxon>Alphaproteobacteria</taxon>
        <taxon>Hyphomicrobiales</taxon>
        <taxon>Methylobacteriaceae</taxon>
        <taxon>Methylobacterium</taxon>
    </lineage>
</organism>
<evidence type="ECO:0000259" key="7">
    <source>
        <dbReference type="Pfam" id="PF02706"/>
    </source>
</evidence>